<proteinExistence type="inferred from homology"/>
<organism evidence="3 4">
    <name type="scientific">Lederbergia citrea</name>
    <dbReference type="NCBI Taxonomy" id="2833581"/>
    <lineage>
        <taxon>Bacteria</taxon>
        <taxon>Bacillati</taxon>
        <taxon>Bacillota</taxon>
        <taxon>Bacilli</taxon>
        <taxon>Bacillales</taxon>
        <taxon>Bacillaceae</taxon>
        <taxon>Lederbergia</taxon>
    </lineage>
</organism>
<comment type="similarity">
    <text evidence="1">Belongs to the universal stress protein A family.</text>
</comment>
<dbReference type="AlphaFoldDB" id="A0A942UJU3"/>
<accession>A0A942UJU3</accession>
<dbReference type="Gene3D" id="3.40.50.620">
    <property type="entry name" value="HUPs"/>
    <property type="match status" value="1"/>
</dbReference>
<gene>
    <name evidence="3" type="ORF">KHA91_08430</name>
</gene>
<dbReference type="PRINTS" id="PR01438">
    <property type="entry name" value="UNVRSLSTRESS"/>
</dbReference>
<dbReference type="InterPro" id="IPR006016">
    <property type="entry name" value="UspA"/>
</dbReference>
<dbReference type="PANTHER" id="PTHR46268">
    <property type="entry name" value="STRESS RESPONSE PROTEIN NHAX"/>
    <property type="match status" value="1"/>
</dbReference>
<protein>
    <submittedName>
        <fullName evidence="3">Universal stress protein</fullName>
    </submittedName>
</protein>
<keyword evidence="4" id="KW-1185">Reference proteome</keyword>
<dbReference type="RefSeq" id="WP_213097707.1">
    <property type="nucleotide sequence ID" value="NZ_JAGYPH010000001.1"/>
</dbReference>
<feature type="domain" description="UspA" evidence="2">
    <location>
        <begin position="1"/>
        <end position="139"/>
    </location>
</feature>
<dbReference type="CDD" id="cd00293">
    <property type="entry name" value="USP-like"/>
    <property type="match status" value="1"/>
</dbReference>
<dbReference type="SUPFAM" id="SSF52402">
    <property type="entry name" value="Adenine nucleotide alpha hydrolases-like"/>
    <property type="match status" value="1"/>
</dbReference>
<dbReference type="Proteomes" id="UP000676456">
    <property type="component" value="Unassembled WGS sequence"/>
</dbReference>
<name>A0A942UJU3_9BACI</name>
<dbReference type="EMBL" id="JAGYPN010000001">
    <property type="protein sequence ID" value="MBS4222786.1"/>
    <property type="molecule type" value="Genomic_DNA"/>
</dbReference>
<evidence type="ECO:0000313" key="3">
    <source>
        <dbReference type="EMBL" id="MBS4222786.1"/>
    </source>
</evidence>
<evidence type="ECO:0000259" key="2">
    <source>
        <dbReference type="Pfam" id="PF00582"/>
    </source>
</evidence>
<dbReference type="InterPro" id="IPR014729">
    <property type="entry name" value="Rossmann-like_a/b/a_fold"/>
</dbReference>
<dbReference type="Pfam" id="PF00582">
    <property type="entry name" value="Usp"/>
    <property type="match status" value="1"/>
</dbReference>
<evidence type="ECO:0000313" key="4">
    <source>
        <dbReference type="Proteomes" id="UP000676456"/>
    </source>
</evidence>
<dbReference type="PANTHER" id="PTHR46268:SF6">
    <property type="entry name" value="UNIVERSAL STRESS PROTEIN UP12"/>
    <property type="match status" value="1"/>
</dbReference>
<evidence type="ECO:0000256" key="1">
    <source>
        <dbReference type="ARBA" id="ARBA00008791"/>
    </source>
</evidence>
<sequence length="139" mass="15354">MYKRILLAADGSENSIRAAVEAAKIASLSGDSVVEILYVMDFSRATSEVLRSQNSETLEFERRKKLLPIEETFKQANVTSKITMLHGEPGPTIVDYANKQSCDLIIIGSRGLNKFQEMVLGSVSHKVAKRVNCPVLIVK</sequence>
<reference evidence="3 4" key="1">
    <citation type="submission" date="2021-05" db="EMBL/GenBank/DDBJ databases">
        <title>Novel Bacillus species.</title>
        <authorList>
            <person name="Liu G."/>
        </authorList>
    </citation>
    <scope>NUCLEOTIDE SEQUENCE [LARGE SCALE GENOMIC DNA]</scope>
    <source>
        <strain evidence="3 4">FJAT-49682</strain>
    </source>
</reference>
<comment type="caution">
    <text evidence="3">The sequence shown here is derived from an EMBL/GenBank/DDBJ whole genome shotgun (WGS) entry which is preliminary data.</text>
</comment>
<dbReference type="InterPro" id="IPR006015">
    <property type="entry name" value="Universal_stress_UspA"/>
</dbReference>